<proteinExistence type="predicted"/>
<organism evidence="3 5">
    <name type="scientific">Jannaschia seohaensis</name>
    <dbReference type="NCBI Taxonomy" id="475081"/>
    <lineage>
        <taxon>Bacteria</taxon>
        <taxon>Pseudomonadati</taxon>
        <taxon>Pseudomonadota</taxon>
        <taxon>Alphaproteobacteria</taxon>
        <taxon>Rhodobacterales</taxon>
        <taxon>Roseobacteraceae</taxon>
        <taxon>Jannaschia</taxon>
    </lineage>
</organism>
<sequence length="70" mass="7502">MASDPASAASVLAWALYLITPLAAVLALTVFLVSMGRGSHSGRFVRFCDRAQVPAFGLVIVCVLLTLRYF</sequence>
<keyword evidence="1" id="KW-1133">Transmembrane helix</keyword>
<dbReference type="Proteomes" id="UP000245839">
    <property type="component" value="Unassembled WGS sequence"/>
</dbReference>
<reference evidence="2 4" key="2">
    <citation type="submission" date="2018-03" db="EMBL/GenBank/DDBJ databases">
        <title>Genomic Encyclopedia of Archaeal and Bacterial Type Strains, Phase II (KMG-II): from individual species to whole genera.</title>
        <authorList>
            <person name="Goeker M."/>
        </authorList>
    </citation>
    <scope>NUCLEOTIDE SEQUENCE [LARGE SCALE GENOMIC DNA]</scope>
    <source>
        <strain evidence="2 4">DSM 25227</strain>
    </source>
</reference>
<keyword evidence="1" id="KW-0812">Transmembrane</keyword>
<evidence type="ECO:0000313" key="3">
    <source>
        <dbReference type="EMBL" id="SSA50954.1"/>
    </source>
</evidence>
<feature type="transmembrane region" description="Helical" evidence="1">
    <location>
        <begin position="12"/>
        <end position="33"/>
    </location>
</feature>
<gene>
    <name evidence="2" type="ORF">BCF38_11631</name>
    <name evidence="3" type="ORF">SAMN05421539_11631</name>
</gene>
<evidence type="ECO:0000313" key="5">
    <source>
        <dbReference type="Proteomes" id="UP000251571"/>
    </source>
</evidence>
<accession>A0A2Y9B336</accession>
<dbReference type="EMBL" id="QGDJ01000016">
    <property type="protein sequence ID" value="PWJ12473.1"/>
    <property type="molecule type" value="Genomic_DNA"/>
</dbReference>
<dbReference type="OrthoDB" id="7874578at2"/>
<evidence type="ECO:0000313" key="4">
    <source>
        <dbReference type="Proteomes" id="UP000245839"/>
    </source>
</evidence>
<keyword evidence="4" id="KW-1185">Reference proteome</keyword>
<evidence type="ECO:0000313" key="2">
    <source>
        <dbReference type="EMBL" id="PWJ12473.1"/>
    </source>
</evidence>
<feature type="transmembrane region" description="Helical" evidence="1">
    <location>
        <begin position="53"/>
        <end position="69"/>
    </location>
</feature>
<name>A0A2Y9B336_9RHOB</name>
<dbReference type="EMBL" id="UETC01000016">
    <property type="protein sequence ID" value="SSA50954.1"/>
    <property type="molecule type" value="Genomic_DNA"/>
</dbReference>
<keyword evidence="1" id="KW-0472">Membrane</keyword>
<evidence type="ECO:0000256" key="1">
    <source>
        <dbReference type="SAM" id="Phobius"/>
    </source>
</evidence>
<dbReference type="Proteomes" id="UP000251571">
    <property type="component" value="Unassembled WGS sequence"/>
</dbReference>
<protein>
    <submittedName>
        <fullName evidence="3">Uncharacterized protein</fullName>
    </submittedName>
</protein>
<reference evidence="3 5" key="1">
    <citation type="submission" date="2016-10" db="EMBL/GenBank/DDBJ databases">
        <authorList>
            <person name="Cai Z."/>
        </authorList>
    </citation>
    <scope>NUCLEOTIDE SEQUENCE [LARGE SCALE GENOMIC DNA]</scope>
    <source>
        <strain evidence="3 5">DSM 25227</strain>
    </source>
</reference>
<dbReference type="AlphaFoldDB" id="A0A2Y9B336"/>
<dbReference type="RefSeq" id="WP_109566148.1">
    <property type="nucleotide sequence ID" value="NZ_QGDJ01000016.1"/>
</dbReference>